<organism evidence="1 2">
    <name type="scientific">Capsulimonas corticalis</name>
    <dbReference type="NCBI Taxonomy" id="2219043"/>
    <lineage>
        <taxon>Bacteria</taxon>
        <taxon>Bacillati</taxon>
        <taxon>Armatimonadota</taxon>
        <taxon>Armatimonadia</taxon>
        <taxon>Capsulimonadales</taxon>
        <taxon>Capsulimonadaceae</taxon>
        <taxon>Capsulimonas</taxon>
    </lineage>
</organism>
<keyword evidence="2" id="KW-1185">Reference proteome</keyword>
<dbReference type="AlphaFoldDB" id="A0A402CXL0"/>
<name>A0A402CXL0_9BACT</name>
<reference evidence="1 2" key="1">
    <citation type="journal article" date="2019" name="Int. J. Syst. Evol. Microbiol.">
        <title>Capsulimonas corticalis gen. nov., sp. nov., an aerobic capsulated bacterium, of a novel bacterial order, Capsulimonadales ord. nov., of the class Armatimonadia of the phylum Armatimonadetes.</title>
        <authorList>
            <person name="Li J."/>
            <person name="Kudo C."/>
            <person name="Tonouchi A."/>
        </authorList>
    </citation>
    <scope>NUCLEOTIDE SEQUENCE [LARGE SCALE GENOMIC DNA]</scope>
    <source>
        <strain evidence="1 2">AX-7</strain>
    </source>
</reference>
<gene>
    <name evidence="1" type="ORF">CCAX7_43010</name>
</gene>
<dbReference type="KEGG" id="ccot:CCAX7_43010"/>
<sequence length="91" mass="10019">MDAVGEEDLARRLIAFACGFVLRGMVGKKVERLAFEQFVGVADDAPQAITAGDDVDRAFFRPERVVGKGIELLEDRAFMLKCTRSLQQQGA</sequence>
<evidence type="ECO:0000313" key="1">
    <source>
        <dbReference type="EMBL" id="BDI32250.1"/>
    </source>
</evidence>
<protein>
    <submittedName>
        <fullName evidence="1">Uncharacterized protein</fullName>
    </submittedName>
</protein>
<dbReference type="EMBL" id="AP025739">
    <property type="protein sequence ID" value="BDI32250.1"/>
    <property type="molecule type" value="Genomic_DNA"/>
</dbReference>
<accession>A0A402CXL0</accession>
<dbReference type="Proteomes" id="UP000287394">
    <property type="component" value="Chromosome"/>
</dbReference>
<evidence type="ECO:0000313" key="2">
    <source>
        <dbReference type="Proteomes" id="UP000287394"/>
    </source>
</evidence>
<proteinExistence type="predicted"/>